<dbReference type="EMBL" id="FOIT01000003">
    <property type="protein sequence ID" value="SEW02833.1"/>
    <property type="molecule type" value="Genomic_DNA"/>
</dbReference>
<gene>
    <name evidence="2" type="ORF">SAMN05192557_1322</name>
</gene>
<feature type="domain" description="CYTH" evidence="1">
    <location>
        <begin position="3"/>
        <end position="187"/>
    </location>
</feature>
<dbReference type="SUPFAM" id="SSF55154">
    <property type="entry name" value="CYTH-like phosphatases"/>
    <property type="match status" value="1"/>
</dbReference>
<dbReference type="RefSeq" id="WP_091475033.1">
    <property type="nucleotide sequence ID" value="NZ_FOIT01000003.1"/>
</dbReference>
<dbReference type="Pfam" id="PF01928">
    <property type="entry name" value="CYTH"/>
    <property type="match status" value="1"/>
</dbReference>
<protein>
    <submittedName>
        <fullName evidence="2">Uncharacterized protein YjbK</fullName>
    </submittedName>
</protein>
<dbReference type="OrthoDB" id="384378at2"/>
<sequence length="190" mass="22251">MAHLEIEFKTLLDKKTFDRLKVTYFVNASLISQENIYIDTDDFDLRRNRMMLRVRVIGKTHMMTLKKPVSGGILEFDGTIEEPINSNLLKQMPQNIADELNVHHIDISALKVQGRLHTERLETVVDAGLLVLDKSTYLNTVDYELEFEALAYDSGEIYFKQFLERNQIEARSDLPKSERFYRTLYKEKVE</sequence>
<organism evidence="2 3">
    <name type="scientific">Aliicoccus persicus</name>
    <dbReference type="NCBI Taxonomy" id="930138"/>
    <lineage>
        <taxon>Bacteria</taxon>
        <taxon>Bacillati</taxon>
        <taxon>Bacillota</taxon>
        <taxon>Bacilli</taxon>
        <taxon>Bacillales</taxon>
        <taxon>Staphylococcaceae</taxon>
        <taxon>Aliicoccus</taxon>
    </lineage>
</organism>
<evidence type="ECO:0000313" key="2">
    <source>
        <dbReference type="EMBL" id="SEW02833.1"/>
    </source>
</evidence>
<dbReference type="Gene3D" id="2.40.320.10">
    <property type="entry name" value="Hypothetical Protein Pfu-838710-001"/>
    <property type="match status" value="1"/>
</dbReference>
<dbReference type="PROSITE" id="PS51707">
    <property type="entry name" value="CYTH"/>
    <property type="match status" value="1"/>
</dbReference>
<keyword evidence="3" id="KW-1185">Reference proteome</keyword>
<dbReference type="Proteomes" id="UP000243605">
    <property type="component" value="Unassembled WGS sequence"/>
</dbReference>
<dbReference type="AlphaFoldDB" id="A0A662Z5W8"/>
<reference evidence="2 3" key="1">
    <citation type="submission" date="2016-10" db="EMBL/GenBank/DDBJ databases">
        <authorList>
            <person name="Varghese N."/>
            <person name="Submissions S."/>
        </authorList>
    </citation>
    <scope>NUCLEOTIDE SEQUENCE [LARGE SCALE GENOMIC DNA]</scope>
    <source>
        <strain evidence="2 3">IBRC-M10081</strain>
    </source>
</reference>
<evidence type="ECO:0000313" key="3">
    <source>
        <dbReference type="Proteomes" id="UP000243605"/>
    </source>
</evidence>
<dbReference type="InterPro" id="IPR033469">
    <property type="entry name" value="CYTH-like_dom_sf"/>
</dbReference>
<dbReference type="SMART" id="SM01118">
    <property type="entry name" value="CYTH"/>
    <property type="match status" value="1"/>
</dbReference>
<proteinExistence type="predicted"/>
<dbReference type="InterPro" id="IPR023577">
    <property type="entry name" value="CYTH_domain"/>
</dbReference>
<accession>A0A662Z5W8</accession>
<dbReference type="PIRSF" id="PIRSF012526">
    <property type="entry name" value="CYTH_UCP012526"/>
    <property type="match status" value="1"/>
</dbReference>
<dbReference type="InterPro" id="IPR009195">
    <property type="entry name" value="Uncharacterised_YjbK"/>
</dbReference>
<evidence type="ECO:0000259" key="1">
    <source>
        <dbReference type="PROSITE" id="PS51707"/>
    </source>
</evidence>
<dbReference type="CDD" id="cd07762">
    <property type="entry name" value="CYTH-like_Pase_1"/>
    <property type="match status" value="1"/>
</dbReference>
<name>A0A662Z5W8_9STAP</name>